<evidence type="ECO:0008006" key="3">
    <source>
        <dbReference type="Google" id="ProtNLM"/>
    </source>
</evidence>
<protein>
    <recommendedName>
        <fullName evidence="3">EF-hand domain-containing protein</fullName>
    </recommendedName>
</protein>
<dbReference type="RefSeq" id="XP_004359897.1">
    <property type="nucleotide sequence ID" value="XM_004359840.1"/>
</dbReference>
<dbReference type="SUPFAM" id="SSF47473">
    <property type="entry name" value="EF-hand"/>
    <property type="match status" value="1"/>
</dbReference>
<reference evidence="2" key="1">
    <citation type="journal article" date="2011" name="Genome Res.">
        <title>Phylogeny-wide analysis of social amoeba genomes highlights ancient origins for complex intercellular communication.</title>
        <authorList>
            <person name="Heidel A.J."/>
            <person name="Lawal H.M."/>
            <person name="Felder M."/>
            <person name="Schilde C."/>
            <person name="Helps N.R."/>
            <person name="Tunggal B."/>
            <person name="Rivero F."/>
            <person name="John U."/>
            <person name="Schleicher M."/>
            <person name="Eichinger L."/>
            <person name="Platzer M."/>
            <person name="Noegel A.A."/>
            <person name="Schaap P."/>
            <person name="Gloeckner G."/>
        </authorList>
    </citation>
    <scope>NUCLEOTIDE SEQUENCE [LARGE SCALE GENOMIC DNA]</scope>
    <source>
        <strain evidence="2">SH3</strain>
    </source>
</reference>
<dbReference type="InterPro" id="IPR011992">
    <property type="entry name" value="EF-hand-dom_pair"/>
</dbReference>
<accession>F4PQT8</accession>
<evidence type="ECO:0000313" key="2">
    <source>
        <dbReference type="Proteomes" id="UP000007797"/>
    </source>
</evidence>
<dbReference type="Proteomes" id="UP000007797">
    <property type="component" value="Unassembled WGS sequence"/>
</dbReference>
<organism evidence="1 2">
    <name type="scientific">Cavenderia fasciculata</name>
    <name type="common">Slime mold</name>
    <name type="synonym">Dictyostelium fasciculatum</name>
    <dbReference type="NCBI Taxonomy" id="261658"/>
    <lineage>
        <taxon>Eukaryota</taxon>
        <taxon>Amoebozoa</taxon>
        <taxon>Evosea</taxon>
        <taxon>Eumycetozoa</taxon>
        <taxon>Dictyostelia</taxon>
        <taxon>Acytosteliales</taxon>
        <taxon>Cavenderiaceae</taxon>
        <taxon>Cavenderia</taxon>
    </lineage>
</organism>
<dbReference type="AlphaFoldDB" id="F4PQT8"/>
<dbReference type="EMBL" id="GL883010">
    <property type="protein sequence ID" value="EGG22046.1"/>
    <property type="molecule type" value="Genomic_DNA"/>
</dbReference>
<keyword evidence="2" id="KW-1185">Reference proteome</keyword>
<proteinExistence type="predicted"/>
<evidence type="ECO:0000313" key="1">
    <source>
        <dbReference type="EMBL" id="EGG22046.1"/>
    </source>
</evidence>
<dbReference type="GeneID" id="14873027"/>
<gene>
    <name evidence="1" type="ORF">DFA_01935</name>
</gene>
<dbReference type="KEGG" id="dfa:DFA_01935"/>
<name>F4PQT8_CACFS</name>
<sequence length="171" mass="20137">MLSTVDLSYPSLFNGTYYKPEQNYTISYPEMVRNLRKSGNRTPIDTALAIFAELDKNHFGYITTPAQLFKLRKNTLESFGYPDLNLKVQVYLDNFLRPFSYEQFSSKDQSIHYEDAVHIFTRYGSPNPMMQADLLFALCDRDKKEFVTLNQLEQRRLFWGERHGANRFNSF</sequence>